<sequence length="403" mass="42129">MSRVVVGVTGGIAAYKACILVRLLRKANIDVVVIPTTAALDMVGKTTWEALSGNPVYTNVEDDAANVTHVRLGHEADLIIVAPATANTMAKLRAGVADNLLTSTVLAARCPVMLAPAMHTEMWVNPATQENAAVLADRGFQIIEPASGRLTGGDSGPGRLPEPEDLCEAVLCSLNTDDSLAGQNVAISAGGTHEAIDPVRFIGNNSSGRFGVALAREAQRRGATVTLVAANVDTNVLKEARGVAVKPVVSARDLQGQMQQAALSADIVIMASAVADFRPASESSHKQKKDGTEKRTLELVENPDILAGLAHDRSGKNQVVIGFAAETGDESGSVLEYGRAKAARKGADLMVINEVGVTRGFGNVDTAITIIDRAGNIHGNGQGTKAEMAGVLFDTILQWQESK</sequence>
<evidence type="ECO:0000256" key="1">
    <source>
        <dbReference type="ARBA" id="ARBA00022793"/>
    </source>
</evidence>
<dbReference type="EMBL" id="QETB01000003">
    <property type="protein sequence ID" value="PWF26393.1"/>
    <property type="molecule type" value="Genomic_DNA"/>
</dbReference>
<dbReference type="EC" id="4.1.1.36" evidence="3"/>
<dbReference type="OrthoDB" id="9802554at2"/>
<dbReference type="SUPFAM" id="SSF102645">
    <property type="entry name" value="CoaB-like"/>
    <property type="match status" value="1"/>
</dbReference>
<dbReference type="Gene3D" id="3.40.50.10300">
    <property type="entry name" value="CoaB-like"/>
    <property type="match status" value="1"/>
</dbReference>
<feature type="region of interest" description="Phosphopantothenoylcysteine decarboxylase" evidence="3">
    <location>
        <begin position="1"/>
        <end position="184"/>
    </location>
</feature>
<dbReference type="GO" id="GO:0004632">
    <property type="term" value="F:phosphopantothenate--cysteine ligase activity"/>
    <property type="evidence" value="ECO:0007669"/>
    <property type="project" value="UniProtKB-UniRule"/>
</dbReference>
<evidence type="ECO:0000256" key="4">
    <source>
        <dbReference type="RuleBase" id="RU364078"/>
    </source>
</evidence>
<comment type="caution">
    <text evidence="7">The sequence shown here is derived from an EMBL/GenBank/DDBJ whole genome shotgun (WGS) entry which is preliminary data.</text>
</comment>
<feature type="binding site" evidence="3">
    <location>
        <begin position="303"/>
        <end position="306"/>
    </location>
    <ligand>
        <name>CTP</name>
        <dbReference type="ChEBI" id="CHEBI:37563"/>
    </ligand>
</feature>
<feature type="binding site" evidence="3">
    <location>
        <position position="345"/>
    </location>
    <ligand>
        <name>CTP</name>
        <dbReference type="ChEBI" id="CHEBI:37563"/>
    </ligand>
</feature>
<dbReference type="InterPro" id="IPR036551">
    <property type="entry name" value="Flavin_trans-like"/>
</dbReference>
<keyword evidence="3" id="KW-0511">Multifunctional enzyme</keyword>
<protein>
    <recommendedName>
        <fullName evidence="3">Coenzyme A biosynthesis bifunctional protein CoaBC</fullName>
    </recommendedName>
    <alternativeName>
        <fullName evidence="3">DNA/pantothenate metabolism flavoprotein</fullName>
    </alternativeName>
    <alternativeName>
        <fullName evidence="3">Phosphopantothenoylcysteine synthetase/decarboxylase</fullName>
        <shortName evidence="3">PPCS-PPCDC</shortName>
    </alternativeName>
    <domain>
        <recommendedName>
            <fullName evidence="3">Phosphopantothenoylcysteine decarboxylase</fullName>
            <shortName evidence="3">PPC decarboxylase</shortName>
            <shortName evidence="3">PPC-DC</shortName>
            <ecNumber evidence="3">4.1.1.36</ecNumber>
        </recommendedName>
        <alternativeName>
            <fullName evidence="3">CoaC</fullName>
        </alternativeName>
    </domain>
    <domain>
        <recommendedName>
            <fullName evidence="3">Phosphopantothenate--cysteine ligase</fullName>
            <ecNumber evidence="3">6.3.2.5</ecNumber>
        </recommendedName>
        <alternativeName>
            <fullName evidence="3">CoaB</fullName>
        </alternativeName>
        <alternativeName>
            <fullName evidence="3">Phosphopantothenoylcysteine synthetase</fullName>
            <shortName evidence="3">PPC synthetase</shortName>
            <shortName evidence="3">PPC-S</shortName>
        </alternativeName>
    </domain>
</protein>
<name>A0A2V1KA91_9ACTO</name>
<dbReference type="GO" id="GO:0046872">
    <property type="term" value="F:metal ion binding"/>
    <property type="evidence" value="ECO:0007669"/>
    <property type="project" value="UniProtKB-KW"/>
</dbReference>
<comment type="caution">
    <text evidence="3">Lacks conserved residue(s) required for the propagation of feature annotation.</text>
</comment>
<keyword evidence="8" id="KW-1185">Reference proteome</keyword>
<feature type="binding site" evidence="3">
    <location>
        <position position="341"/>
    </location>
    <ligand>
        <name>CTP</name>
        <dbReference type="ChEBI" id="CHEBI:37563"/>
    </ligand>
</feature>
<evidence type="ECO:0000256" key="3">
    <source>
        <dbReference type="HAMAP-Rule" id="MF_02225"/>
    </source>
</evidence>
<dbReference type="InterPro" id="IPR005252">
    <property type="entry name" value="CoaBC"/>
</dbReference>
<dbReference type="GO" id="GO:0004633">
    <property type="term" value="F:phosphopantothenoylcysteine decarboxylase activity"/>
    <property type="evidence" value="ECO:0007669"/>
    <property type="project" value="UniProtKB-UniRule"/>
</dbReference>
<comment type="cofactor">
    <cofactor evidence="3">
        <name>FMN</name>
        <dbReference type="ChEBI" id="CHEBI:58210"/>
    </cofactor>
    <text evidence="3">Binds 1 FMN per subunit.</text>
</comment>
<dbReference type="InterPro" id="IPR007085">
    <property type="entry name" value="DNA/pantothenate-metab_flavo_C"/>
</dbReference>
<comment type="pathway">
    <text evidence="3 4">Cofactor biosynthesis; coenzyme A biosynthesis; CoA from (R)-pantothenate: step 2/5.</text>
</comment>
<keyword evidence="2 3" id="KW-0456">Lyase</keyword>
<evidence type="ECO:0000256" key="2">
    <source>
        <dbReference type="ARBA" id="ARBA00023239"/>
    </source>
</evidence>
<dbReference type="NCBIfam" id="TIGR00521">
    <property type="entry name" value="coaBC_dfp"/>
    <property type="match status" value="1"/>
</dbReference>
<feature type="binding site" evidence="3">
    <location>
        <position position="323"/>
    </location>
    <ligand>
        <name>CTP</name>
        <dbReference type="ChEBI" id="CHEBI:37563"/>
    </ligand>
</feature>
<comment type="similarity">
    <text evidence="3 4">In the C-terminal section; belongs to the PPC synthetase family.</text>
</comment>
<keyword evidence="3 4" id="KW-0285">Flavoprotein</keyword>
<dbReference type="UniPathway" id="UPA00241">
    <property type="reaction ID" value="UER00353"/>
</dbReference>
<dbReference type="EC" id="6.3.2.5" evidence="3"/>
<dbReference type="Proteomes" id="UP000245283">
    <property type="component" value="Unassembled WGS sequence"/>
</dbReference>
<feature type="binding site" evidence="3">
    <location>
        <position position="276"/>
    </location>
    <ligand>
        <name>CTP</name>
        <dbReference type="ChEBI" id="CHEBI:37563"/>
    </ligand>
</feature>
<keyword evidence="3" id="KW-0479">Metal-binding</keyword>
<evidence type="ECO:0000259" key="6">
    <source>
        <dbReference type="Pfam" id="PF04127"/>
    </source>
</evidence>
<comment type="catalytic activity">
    <reaction evidence="3 4">
        <text>(R)-4'-phosphopantothenate + L-cysteine + CTP = N-[(R)-4-phosphopantothenoyl]-L-cysteine + CMP + diphosphate + H(+)</text>
        <dbReference type="Rhea" id="RHEA:19397"/>
        <dbReference type="ChEBI" id="CHEBI:10986"/>
        <dbReference type="ChEBI" id="CHEBI:15378"/>
        <dbReference type="ChEBI" id="CHEBI:33019"/>
        <dbReference type="ChEBI" id="CHEBI:35235"/>
        <dbReference type="ChEBI" id="CHEBI:37563"/>
        <dbReference type="ChEBI" id="CHEBI:59458"/>
        <dbReference type="ChEBI" id="CHEBI:60377"/>
        <dbReference type="EC" id="6.3.2.5"/>
    </reaction>
</comment>
<dbReference type="Pfam" id="PF04127">
    <property type="entry name" value="DFP"/>
    <property type="match status" value="1"/>
</dbReference>
<feature type="binding site" evidence="3">
    <location>
        <position position="286"/>
    </location>
    <ligand>
        <name>CTP</name>
        <dbReference type="ChEBI" id="CHEBI:37563"/>
    </ligand>
</feature>
<accession>A0A2V1KA91</accession>
<reference evidence="8" key="1">
    <citation type="submission" date="2018-05" db="EMBL/GenBank/DDBJ databases">
        <authorList>
            <person name="Li Y."/>
        </authorList>
    </citation>
    <scope>NUCLEOTIDE SEQUENCE [LARGE SCALE GENOMIC DNA]</scope>
    <source>
        <strain evidence="8">sk1b4</strain>
    </source>
</reference>
<dbReference type="GO" id="GO:0010181">
    <property type="term" value="F:FMN binding"/>
    <property type="evidence" value="ECO:0007669"/>
    <property type="project" value="UniProtKB-UniRule"/>
</dbReference>
<gene>
    <name evidence="3 7" type="primary">coaBC</name>
    <name evidence="7" type="ORF">DD236_05900</name>
</gene>
<comment type="similarity">
    <text evidence="3 4">In the N-terminal section; belongs to the HFCD (homo-oligomeric flavin containing Cys decarboxylase) superfamily.</text>
</comment>
<comment type="catalytic activity">
    <reaction evidence="3 4">
        <text>N-[(R)-4-phosphopantothenoyl]-L-cysteine + H(+) = (R)-4'-phosphopantetheine + CO2</text>
        <dbReference type="Rhea" id="RHEA:16793"/>
        <dbReference type="ChEBI" id="CHEBI:15378"/>
        <dbReference type="ChEBI" id="CHEBI:16526"/>
        <dbReference type="ChEBI" id="CHEBI:59458"/>
        <dbReference type="ChEBI" id="CHEBI:61723"/>
        <dbReference type="EC" id="4.1.1.36"/>
    </reaction>
</comment>
<keyword evidence="1 3" id="KW-0210">Decarboxylase</keyword>
<dbReference type="HAMAP" id="MF_02225">
    <property type="entry name" value="CoaBC"/>
    <property type="match status" value="1"/>
</dbReference>
<dbReference type="Gene3D" id="3.40.50.1950">
    <property type="entry name" value="Flavin prenyltransferase-like"/>
    <property type="match status" value="1"/>
</dbReference>
<dbReference type="GO" id="GO:0071513">
    <property type="term" value="C:phosphopantothenoylcysteine decarboxylase complex"/>
    <property type="evidence" value="ECO:0007669"/>
    <property type="project" value="TreeGrafter"/>
</dbReference>
<dbReference type="GO" id="GO:0015937">
    <property type="term" value="P:coenzyme A biosynthetic process"/>
    <property type="evidence" value="ECO:0007669"/>
    <property type="project" value="UniProtKB-UniRule"/>
</dbReference>
<feature type="domain" description="Flavoprotein" evidence="5">
    <location>
        <begin position="3"/>
        <end position="171"/>
    </location>
</feature>
<comment type="pathway">
    <text evidence="3 4">Cofactor biosynthesis; coenzyme A biosynthesis; CoA from (R)-pantothenate: step 3/5.</text>
</comment>
<keyword evidence="3 4" id="KW-0436">Ligase</keyword>
<dbReference type="InterPro" id="IPR003382">
    <property type="entry name" value="Flavoprotein"/>
</dbReference>
<feature type="domain" description="DNA/pantothenate metabolism flavoprotein C-terminal" evidence="6">
    <location>
        <begin position="180"/>
        <end position="398"/>
    </location>
</feature>
<feature type="region of interest" description="Phosphopantothenate--cysteine ligase" evidence="3">
    <location>
        <begin position="185"/>
        <end position="403"/>
    </location>
</feature>
<dbReference type="GO" id="GO:0015941">
    <property type="term" value="P:pantothenate catabolic process"/>
    <property type="evidence" value="ECO:0007669"/>
    <property type="project" value="InterPro"/>
</dbReference>
<evidence type="ECO:0000313" key="8">
    <source>
        <dbReference type="Proteomes" id="UP000245283"/>
    </source>
</evidence>
<proteinExistence type="inferred from homology"/>
<comment type="function">
    <text evidence="3">Catalyzes two sequential steps in the biosynthesis of coenzyme A. In the first step cysteine is conjugated to 4'-phosphopantothenate to form 4-phosphopantothenoylcysteine. In the second step the latter compound is decarboxylated to form 4'-phosphopantotheine.</text>
</comment>
<dbReference type="RefSeq" id="WP_109093465.1">
    <property type="nucleotide sequence ID" value="NZ_CAMELQ010000019.1"/>
</dbReference>
<keyword evidence="3" id="KW-0460">Magnesium</keyword>
<keyword evidence="3 4" id="KW-0288">FMN</keyword>
<organism evidence="7 8">
    <name type="scientific">Ancrocorticia populi</name>
    <dbReference type="NCBI Taxonomy" id="2175228"/>
    <lineage>
        <taxon>Bacteria</taxon>
        <taxon>Bacillati</taxon>
        <taxon>Actinomycetota</taxon>
        <taxon>Actinomycetes</taxon>
        <taxon>Actinomycetales</taxon>
        <taxon>Actinomycetaceae</taxon>
        <taxon>Ancrocorticia</taxon>
    </lineage>
</organism>
<dbReference type="InterPro" id="IPR035929">
    <property type="entry name" value="CoaB-like_sf"/>
</dbReference>
<comment type="cofactor">
    <cofactor evidence="3">
        <name>Mg(2+)</name>
        <dbReference type="ChEBI" id="CHEBI:18420"/>
    </cofactor>
</comment>
<dbReference type="PANTHER" id="PTHR14359">
    <property type="entry name" value="HOMO-OLIGOMERIC FLAVIN CONTAINING CYS DECARBOXYLASE FAMILY"/>
    <property type="match status" value="1"/>
</dbReference>
<comment type="function">
    <text evidence="4">Catalyzes two steps in the biosynthesis of coenzyme A. In the first step cysteine is conjugated to 4'-phosphopantothenate to form 4-phosphopantothenoylcysteine, in the latter compound is decarboxylated to form 4'-phosphopantotheine.</text>
</comment>
<evidence type="ECO:0000313" key="7">
    <source>
        <dbReference type="EMBL" id="PWF26393.1"/>
    </source>
</evidence>
<dbReference type="AlphaFoldDB" id="A0A2V1KA91"/>
<evidence type="ECO:0000259" key="5">
    <source>
        <dbReference type="Pfam" id="PF02441"/>
    </source>
</evidence>
<dbReference type="SUPFAM" id="SSF52507">
    <property type="entry name" value="Homo-oligomeric flavin-containing Cys decarboxylases, HFCD"/>
    <property type="match status" value="1"/>
</dbReference>
<dbReference type="Pfam" id="PF02441">
    <property type="entry name" value="Flavoprotein"/>
    <property type="match status" value="1"/>
</dbReference>
<dbReference type="PANTHER" id="PTHR14359:SF6">
    <property type="entry name" value="PHOSPHOPANTOTHENOYLCYSTEINE DECARBOXYLASE"/>
    <property type="match status" value="1"/>
</dbReference>